<dbReference type="AlphaFoldDB" id="V4TN75"/>
<organism evidence="3 4">
    <name type="scientific">Citrus clementina</name>
    <name type="common">Clementine</name>
    <name type="synonym">Citrus deliciosa x Citrus sinensis</name>
    <dbReference type="NCBI Taxonomy" id="85681"/>
    <lineage>
        <taxon>Eukaryota</taxon>
        <taxon>Viridiplantae</taxon>
        <taxon>Streptophyta</taxon>
        <taxon>Embryophyta</taxon>
        <taxon>Tracheophyta</taxon>
        <taxon>Spermatophyta</taxon>
        <taxon>Magnoliopsida</taxon>
        <taxon>eudicotyledons</taxon>
        <taxon>Gunneridae</taxon>
        <taxon>Pentapetalae</taxon>
        <taxon>rosids</taxon>
        <taxon>malvids</taxon>
        <taxon>Sapindales</taxon>
        <taxon>Rutaceae</taxon>
        <taxon>Aurantioideae</taxon>
        <taxon>Citrus</taxon>
    </lineage>
</organism>
<dbReference type="Pfam" id="PF01582">
    <property type="entry name" value="TIR"/>
    <property type="match status" value="1"/>
</dbReference>
<dbReference type="SMART" id="SM00255">
    <property type="entry name" value="TIR"/>
    <property type="match status" value="1"/>
</dbReference>
<dbReference type="PANTHER" id="PTHR32009:SF159">
    <property type="entry name" value="TIR DOMAIN-CONTAINING PROTEIN"/>
    <property type="match status" value="1"/>
</dbReference>
<reference evidence="3 4" key="1">
    <citation type="submission" date="2013-10" db="EMBL/GenBank/DDBJ databases">
        <authorList>
            <consortium name="International Citrus Genome Consortium"/>
            <person name="Jenkins J."/>
            <person name="Schmutz J."/>
            <person name="Prochnik S."/>
            <person name="Rokhsar D."/>
            <person name="Gmitter F."/>
            <person name="Ollitrault P."/>
            <person name="Machado M."/>
            <person name="Talon M."/>
            <person name="Wincker P."/>
            <person name="Jaillon O."/>
            <person name="Morgante M."/>
        </authorList>
    </citation>
    <scope>NUCLEOTIDE SEQUENCE</scope>
    <source>
        <strain evidence="4">cv. Clemenules</strain>
    </source>
</reference>
<dbReference type="InterPro" id="IPR000157">
    <property type="entry name" value="TIR_dom"/>
</dbReference>
<dbReference type="EMBL" id="KI536661">
    <property type="protein sequence ID" value="ESR54872.1"/>
    <property type="molecule type" value="Genomic_DNA"/>
</dbReference>
<keyword evidence="4" id="KW-1185">Reference proteome</keyword>
<dbReference type="PANTHER" id="PTHR32009">
    <property type="entry name" value="TMV RESISTANCE PROTEIN N-LIKE"/>
    <property type="match status" value="1"/>
</dbReference>
<evidence type="ECO:0000259" key="2">
    <source>
        <dbReference type="PROSITE" id="PS50104"/>
    </source>
</evidence>
<dbReference type="OMA" id="NIRLEHG"/>
<dbReference type="Proteomes" id="UP000030687">
    <property type="component" value="Unassembled WGS sequence"/>
</dbReference>
<dbReference type="PROSITE" id="PS50104">
    <property type="entry name" value="TIR"/>
    <property type="match status" value="1"/>
</dbReference>
<feature type="non-terminal residue" evidence="3">
    <location>
        <position position="1"/>
    </location>
</feature>
<dbReference type="InParanoid" id="V4TN75"/>
<keyword evidence="1" id="KW-0520">NAD</keyword>
<name>V4TN75_CITCL</name>
<proteinExistence type="predicted"/>
<accession>V4TN75</accession>
<sequence length="101" mass="11273">KSKFTFIDGEKHSPGISPALLNAAEGSQISVIIFSKDYASSIRCLTELVKILECNNMVGQMVVPVFFHVDPSDVRNQTGSFKAAFVKHQEQFKKMPEKVQK</sequence>
<protein>
    <recommendedName>
        <fullName evidence="2">TIR domain-containing protein</fullName>
    </recommendedName>
</protein>
<dbReference type="GO" id="GO:0007165">
    <property type="term" value="P:signal transduction"/>
    <property type="evidence" value="ECO:0007669"/>
    <property type="project" value="InterPro"/>
</dbReference>
<dbReference type="Gramene" id="ESR54872">
    <property type="protein sequence ID" value="ESR54872"/>
    <property type="gene ID" value="CICLE_v10024029mg"/>
</dbReference>
<dbReference type="SUPFAM" id="SSF52200">
    <property type="entry name" value="Toll/Interleukin receptor TIR domain"/>
    <property type="match status" value="1"/>
</dbReference>
<feature type="domain" description="TIR" evidence="2">
    <location>
        <begin position="1"/>
        <end position="101"/>
    </location>
</feature>
<dbReference type="Gene3D" id="3.40.50.10140">
    <property type="entry name" value="Toll/interleukin-1 receptor homology (TIR) domain"/>
    <property type="match status" value="1"/>
</dbReference>
<dbReference type="KEGG" id="cic:CICLE_v10024029mg"/>
<evidence type="ECO:0000313" key="3">
    <source>
        <dbReference type="EMBL" id="ESR54872.1"/>
    </source>
</evidence>
<gene>
    <name evidence="3" type="ORF">CICLE_v10024029mg</name>
</gene>
<evidence type="ECO:0000256" key="1">
    <source>
        <dbReference type="ARBA" id="ARBA00023027"/>
    </source>
</evidence>
<dbReference type="InterPro" id="IPR035897">
    <property type="entry name" value="Toll_tir_struct_dom_sf"/>
</dbReference>
<evidence type="ECO:0000313" key="4">
    <source>
        <dbReference type="Proteomes" id="UP000030687"/>
    </source>
</evidence>